<gene>
    <name evidence="2" type="ORF">AM592_04095</name>
</gene>
<dbReference type="RefSeq" id="WP_053602602.1">
    <property type="nucleotide sequence ID" value="NZ_CP012600.1"/>
</dbReference>
<dbReference type="PATRIC" id="fig|1441095.3.peg.902"/>
<feature type="transmembrane region" description="Helical" evidence="1">
    <location>
        <begin position="7"/>
        <end position="27"/>
    </location>
</feature>
<keyword evidence="1" id="KW-0812">Transmembrane</keyword>
<proteinExistence type="predicted"/>
<feature type="transmembrane region" description="Helical" evidence="1">
    <location>
        <begin position="323"/>
        <end position="341"/>
    </location>
</feature>
<evidence type="ECO:0008006" key="4">
    <source>
        <dbReference type="Google" id="ProtNLM"/>
    </source>
</evidence>
<dbReference type="Proteomes" id="UP000067625">
    <property type="component" value="Chromosome"/>
</dbReference>
<sequence length="351" mass="38369">MKHSGNSTIQLSFVYVGTVVGAGFATGKEIVEFFLKFGPAGMLGILISGIMFTFLGSKMMIISRRIRAASYRELNIFLFGKTIGPVVNGFLLLILFGVTSVLLSGAGAIFKEQLHTSAHFGILLTIAICLLVLSRGINGLFGVNILVVPMLMLFTMIVFTDSFLFYEDLGSQFWVVDLEKSDVGWIVSAISYGAFNLSLAQAVLVPVASELESEKQIKAGAYLGGGILTVILLCSFLAMTTLPDTLFFDVPMAHVVQISSGSIHMIYLLIIFGEIFTSVIGNIYGMEKQIRKYVNINRIVIYCMILGIAYCISLVGYGKLLTAIYPLFGNVSIFFVLFLLFKKIPDNSVLK</sequence>
<dbReference type="PANTHER" id="PTHR37814:SF1">
    <property type="entry name" value="MEMBRANE PROTEIN"/>
    <property type="match status" value="1"/>
</dbReference>
<reference evidence="2 3" key="2">
    <citation type="journal article" date="2016" name="Int. J. Syst. Evol. Microbiol.">
        <title>Bacillus gobiensis sp. nov., isolated from a soil sample.</title>
        <authorList>
            <person name="Liu B."/>
            <person name="Liu G.H."/>
            <person name="Cetin S."/>
            <person name="Schumann P."/>
            <person name="Pan Z.Z."/>
            <person name="Chen Q.Q."/>
        </authorList>
    </citation>
    <scope>NUCLEOTIDE SEQUENCE [LARGE SCALE GENOMIC DNA]</scope>
    <source>
        <strain evidence="2 3">FJAT-4402</strain>
    </source>
</reference>
<accession>A0A0M3R959</accession>
<keyword evidence="1" id="KW-1133">Transmembrane helix</keyword>
<dbReference type="PANTHER" id="PTHR37814">
    <property type="entry name" value="CONSERVED MEMBRANE PROTEIN"/>
    <property type="match status" value="1"/>
</dbReference>
<evidence type="ECO:0000313" key="3">
    <source>
        <dbReference type="Proteomes" id="UP000067625"/>
    </source>
</evidence>
<name>A0A0M3R959_9BACI</name>
<dbReference type="InterPro" id="IPR038728">
    <property type="entry name" value="YkvI-like"/>
</dbReference>
<feature type="transmembrane region" description="Helical" evidence="1">
    <location>
        <begin position="185"/>
        <end position="208"/>
    </location>
</feature>
<feature type="transmembrane region" description="Helical" evidence="1">
    <location>
        <begin position="296"/>
        <end position="317"/>
    </location>
</feature>
<dbReference type="EMBL" id="CP012600">
    <property type="protein sequence ID" value="ALC80856.1"/>
    <property type="molecule type" value="Genomic_DNA"/>
</dbReference>
<dbReference type="STRING" id="1441095.AM592_04095"/>
<evidence type="ECO:0000256" key="1">
    <source>
        <dbReference type="SAM" id="Phobius"/>
    </source>
</evidence>
<feature type="transmembrane region" description="Helical" evidence="1">
    <location>
        <begin position="114"/>
        <end position="133"/>
    </location>
</feature>
<evidence type="ECO:0000313" key="2">
    <source>
        <dbReference type="EMBL" id="ALC80856.1"/>
    </source>
</evidence>
<protein>
    <recommendedName>
        <fullName evidence="4">Transporter</fullName>
    </recommendedName>
</protein>
<feature type="transmembrane region" description="Helical" evidence="1">
    <location>
        <begin position="140"/>
        <end position="165"/>
    </location>
</feature>
<keyword evidence="1" id="KW-0472">Membrane</keyword>
<keyword evidence="3" id="KW-1185">Reference proteome</keyword>
<reference evidence="3" key="1">
    <citation type="submission" date="2015-08" db="EMBL/GenBank/DDBJ databases">
        <title>Genome sequencing project for genomic taxonomy and phylogenomics of Bacillus-like bacteria.</title>
        <authorList>
            <person name="Liu B."/>
            <person name="Wang J."/>
            <person name="Zhu Y."/>
            <person name="Liu G."/>
            <person name="Chen Q."/>
            <person name="Chen Z."/>
            <person name="Lan J."/>
            <person name="Che J."/>
            <person name="Ge C."/>
            <person name="Shi H."/>
            <person name="Pan Z."/>
            <person name="Liu X."/>
        </authorList>
    </citation>
    <scope>NUCLEOTIDE SEQUENCE [LARGE SCALE GENOMIC DNA]</scope>
    <source>
        <strain evidence="3">FJAT-4402</strain>
    </source>
</reference>
<feature type="transmembrane region" description="Helical" evidence="1">
    <location>
        <begin position="220"/>
        <end position="242"/>
    </location>
</feature>
<feature type="transmembrane region" description="Helical" evidence="1">
    <location>
        <begin position="33"/>
        <end position="55"/>
    </location>
</feature>
<feature type="transmembrane region" description="Helical" evidence="1">
    <location>
        <begin position="262"/>
        <end position="284"/>
    </location>
</feature>
<dbReference type="OrthoDB" id="4424890at2"/>
<dbReference type="AlphaFoldDB" id="A0A0M3R959"/>
<feature type="transmembrane region" description="Helical" evidence="1">
    <location>
        <begin position="76"/>
        <end position="102"/>
    </location>
</feature>
<organism evidence="2 3">
    <name type="scientific">Bacillus gobiensis</name>
    <dbReference type="NCBI Taxonomy" id="1441095"/>
    <lineage>
        <taxon>Bacteria</taxon>
        <taxon>Bacillati</taxon>
        <taxon>Bacillota</taxon>
        <taxon>Bacilli</taxon>
        <taxon>Bacillales</taxon>
        <taxon>Bacillaceae</taxon>
        <taxon>Bacillus</taxon>
    </lineage>
</organism>